<name>A0A3D8L9D7_9BACT</name>
<dbReference type="Proteomes" id="UP000256708">
    <property type="component" value="Unassembled WGS sequence"/>
</dbReference>
<keyword evidence="3" id="KW-1185">Reference proteome</keyword>
<evidence type="ECO:0000313" key="3">
    <source>
        <dbReference type="Proteomes" id="UP000256708"/>
    </source>
</evidence>
<protein>
    <recommendedName>
        <fullName evidence="4">Toxin-antitoxin system YwqK family antitoxin</fullName>
    </recommendedName>
</protein>
<feature type="signal peptide" evidence="1">
    <location>
        <begin position="1"/>
        <end position="20"/>
    </location>
</feature>
<reference evidence="3" key="1">
    <citation type="submission" date="2018-08" db="EMBL/GenBank/DDBJ databases">
        <authorList>
            <person name="Liu Z.-W."/>
            <person name="Du Z.-J."/>
        </authorList>
    </citation>
    <scope>NUCLEOTIDE SEQUENCE [LARGE SCALE GENOMIC DNA]</scope>
    <source>
        <strain evidence="3">H4X</strain>
    </source>
</reference>
<dbReference type="EMBL" id="QRGR01000019">
    <property type="protein sequence ID" value="RDV14015.1"/>
    <property type="molecule type" value="Genomic_DNA"/>
</dbReference>
<feature type="chain" id="PRO_5017629682" description="Toxin-antitoxin system YwqK family antitoxin" evidence="1">
    <location>
        <begin position="21"/>
        <end position="158"/>
    </location>
</feature>
<dbReference type="OrthoDB" id="8536728at2"/>
<evidence type="ECO:0000313" key="2">
    <source>
        <dbReference type="EMBL" id="RDV14015.1"/>
    </source>
</evidence>
<keyword evidence="1" id="KW-0732">Signal</keyword>
<proteinExistence type="predicted"/>
<dbReference type="RefSeq" id="WP_115566794.1">
    <property type="nucleotide sequence ID" value="NZ_QRGR01000019.1"/>
</dbReference>
<gene>
    <name evidence="2" type="ORF">DXT99_17095</name>
</gene>
<dbReference type="Gene3D" id="3.90.930.1">
    <property type="match status" value="1"/>
</dbReference>
<accession>A0A3D8L9D7</accession>
<dbReference type="AlphaFoldDB" id="A0A3D8L9D7"/>
<sequence>MKKRFYVLCAFVLLPFLAEAQLIAKAPDGDYQKGIWPFRINRFDNSGRFHGRWKVLGLDDKTVIRKGRFRHGSERGTWRYYYPSGKLFMVEKYKRRLDHILVKRYHENGALAKVGQAKIEDTSDKTRYFWFGTWEVYDEQGNFSHNEYYENGQQVLNQ</sequence>
<organism evidence="2 3">
    <name type="scientific">Pontibacter diazotrophicus</name>
    <dbReference type="NCBI Taxonomy" id="1400979"/>
    <lineage>
        <taxon>Bacteria</taxon>
        <taxon>Pseudomonadati</taxon>
        <taxon>Bacteroidota</taxon>
        <taxon>Cytophagia</taxon>
        <taxon>Cytophagales</taxon>
        <taxon>Hymenobacteraceae</taxon>
        <taxon>Pontibacter</taxon>
    </lineage>
</organism>
<evidence type="ECO:0008006" key="4">
    <source>
        <dbReference type="Google" id="ProtNLM"/>
    </source>
</evidence>
<evidence type="ECO:0000256" key="1">
    <source>
        <dbReference type="SAM" id="SignalP"/>
    </source>
</evidence>
<dbReference type="SUPFAM" id="SSF82185">
    <property type="entry name" value="Histone H3 K4-specific methyltransferase SET7/9 N-terminal domain"/>
    <property type="match status" value="1"/>
</dbReference>
<comment type="caution">
    <text evidence="2">The sequence shown here is derived from an EMBL/GenBank/DDBJ whole genome shotgun (WGS) entry which is preliminary data.</text>
</comment>